<evidence type="ECO:0000313" key="2">
    <source>
        <dbReference type="Proteomes" id="UP000215158"/>
    </source>
</evidence>
<evidence type="ECO:0000313" key="1">
    <source>
        <dbReference type="EMBL" id="ASW00200.1"/>
    </source>
</evidence>
<dbReference type="EMBL" id="CP022989">
    <property type="protein sequence ID" value="ASW00200.1"/>
    <property type="molecule type" value="Genomic_DNA"/>
</dbReference>
<sequence length="413" mass="46048">MGSFSKTAQRFGIDVLLERWCLMQGQSLSSHSVNILAMYFSMTARVGIAYLLNFSMMRIREGWSLRADCLEVEQDMTFGAIYLLRGVTTKTIEDDDARWITSPSAQVAVQSLTCVARLRMIAADANPDVPTTRDDIRNPYLVVRPYEPWANTMHADEELSLRPIHPNYQEVVKAYPKLFDVEALRITESDIQIARLITPSLDGETFAVGKIWPLAWHQLRRTGAVNMQASGLVSDASVQYQLKHATRAMSLYYGQGYSRLHLNDSVKAEYIRTMYEVLGKEISRLFTDRFVSPYGAKHKALILGIVAPEDSKKLAAAAKQGRVAWRETLLGGCTKRGPCDYGGVDNVARCGGGDGEAPCAEALFDREQEPAIRQLGRVIDSRLADAPEGSPYRQSLEAQQRAIENALYVLATK</sequence>
<name>A0A248VP98_9BURK</name>
<reference evidence="1 2" key="1">
    <citation type="submission" date="2017-08" db="EMBL/GenBank/DDBJ databases">
        <title>Identification and genetic characteristics of simultaneous BTEX- and naphthalene-degrading Paraburkholderia sp. BN5 isolated from petroleum-contaminated soil.</title>
        <authorList>
            <person name="Lee Y."/>
            <person name="Jeon C.O."/>
        </authorList>
    </citation>
    <scope>NUCLEOTIDE SEQUENCE [LARGE SCALE GENOMIC DNA]</scope>
    <source>
        <strain evidence="1 2">BN5</strain>
    </source>
</reference>
<organism evidence="1 2">
    <name type="scientific">Paraburkholderia aromaticivorans</name>
    <dbReference type="NCBI Taxonomy" id="2026199"/>
    <lineage>
        <taxon>Bacteria</taxon>
        <taxon>Pseudomonadati</taxon>
        <taxon>Pseudomonadota</taxon>
        <taxon>Betaproteobacteria</taxon>
        <taxon>Burkholderiales</taxon>
        <taxon>Burkholderiaceae</taxon>
        <taxon>Paraburkholderia</taxon>
    </lineage>
</organism>
<keyword evidence="2" id="KW-1185">Reference proteome</keyword>
<dbReference type="InterPro" id="IPR013762">
    <property type="entry name" value="Integrase-like_cat_sf"/>
</dbReference>
<proteinExistence type="predicted"/>
<dbReference type="Proteomes" id="UP000215158">
    <property type="component" value="Chromosome 1"/>
</dbReference>
<dbReference type="GO" id="GO:0015074">
    <property type="term" value="P:DNA integration"/>
    <property type="evidence" value="ECO:0007669"/>
    <property type="project" value="InterPro"/>
</dbReference>
<dbReference type="AlphaFoldDB" id="A0A248VP98"/>
<accession>A0A248VP98</accession>
<dbReference type="KEGG" id="parb:CJU94_00205"/>
<protein>
    <recommendedName>
        <fullName evidence="3">Integrase</fullName>
    </recommendedName>
</protein>
<dbReference type="Gene3D" id="1.10.443.10">
    <property type="entry name" value="Intergrase catalytic core"/>
    <property type="match status" value="1"/>
</dbReference>
<dbReference type="GO" id="GO:0006310">
    <property type="term" value="P:DNA recombination"/>
    <property type="evidence" value="ECO:0007669"/>
    <property type="project" value="InterPro"/>
</dbReference>
<dbReference type="GO" id="GO:0003677">
    <property type="term" value="F:DNA binding"/>
    <property type="evidence" value="ECO:0007669"/>
    <property type="project" value="InterPro"/>
</dbReference>
<gene>
    <name evidence="1" type="ORF">CJU94_00205</name>
</gene>
<evidence type="ECO:0008006" key="3">
    <source>
        <dbReference type="Google" id="ProtNLM"/>
    </source>
</evidence>
<dbReference type="OrthoDB" id="8768428at2"/>